<proteinExistence type="predicted"/>
<evidence type="ECO:0000256" key="3">
    <source>
        <dbReference type="SAM" id="Phobius"/>
    </source>
</evidence>
<dbReference type="SUPFAM" id="SSF49503">
    <property type="entry name" value="Cupredoxins"/>
    <property type="match status" value="1"/>
</dbReference>
<dbReference type="Pfam" id="PF00127">
    <property type="entry name" value="Copper-bind"/>
    <property type="match status" value="1"/>
</dbReference>
<evidence type="ECO:0000256" key="2">
    <source>
        <dbReference type="ARBA" id="ARBA00023008"/>
    </source>
</evidence>
<evidence type="ECO:0000259" key="4">
    <source>
        <dbReference type="Pfam" id="PF00127"/>
    </source>
</evidence>
<evidence type="ECO:0000313" key="5">
    <source>
        <dbReference type="EMBL" id="ABR54232.1"/>
    </source>
</evidence>
<dbReference type="STRING" id="406327.Mevan_0323"/>
<feature type="transmembrane region" description="Helical" evidence="3">
    <location>
        <begin position="9"/>
        <end position="27"/>
    </location>
</feature>
<dbReference type="eggNOG" id="arCOG02926">
    <property type="taxonomic scope" value="Archaea"/>
</dbReference>
<protein>
    <submittedName>
        <fullName evidence="5">Blue (Type 1) copper domain protein</fullName>
    </submittedName>
</protein>
<organism evidence="5 6">
    <name type="scientific">Methanococcus vannielii (strain ATCC 35089 / DSM 1224 / JCM 13029 / OCM 148 / SB)</name>
    <dbReference type="NCBI Taxonomy" id="406327"/>
    <lineage>
        <taxon>Archaea</taxon>
        <taxon>Methanobacteriati</taxon>
        <taxon>Methanobacteriota</taxon>
        <taxon>Methanomada group</taxon>
        <taxon>Methanococci</taxon>
        <taxon>Methanococcales</taxon>
        <taxon>Methanococcaceae</taxon>
        <taxon>Methanococcus</taxon>
    </lineage>
</organism>
<keyword evidence="1" id="KW-0479">Metal-binding</keyword>
<keyword evidence="3" id="KW-1133">Transmembrane helix</keyword>
<dbReference type="PANTHER" id="PTHR36507">
    <property type="entry name" value="BLL1555 PROTEIN"/>
    <property type="match status" value="1"/>
</dbReference>
<sequence length="123" mass="13781">MGGGTVEKYILLFSVVLALVFLGVLELNETNESPCDSIINTSAFILIENFSYNPDNITLKKGTNVRWLQKDSVRHSVTSDEGIFDSGLLSKGVSFEYTFYDVGVYNYHSKPHQYVKGTIFIVD</sequence>
<evidence type="ECO:0000256" key="1">
    <source>
        <dbReference type="ARBA" id="ARBA00022723"/>
    </source>
</evidence>
<dbReference type="HOGENOM" id="CLU_084115_2_1_2"/>
<accession>A6UP10</accession>
<keyword evidence="3" id="KW-0472">Membrane</keyword>
<keyword evidence="3" id="KW-0812">Transmembrane</keyword>
<dbReference type="AlphaFoldDB" id="A6UP10"/>
<dbReference type="InterPro" id="IPR008972">
    <property type="entry name" value="Cupredoxin"/>
</dbReference>
<feature type="domain" description="Blue (type 1) copper" evidence="4">
    <location>
        <begin position="48"/>
        <end position="120"/>
    </location>
</feature>
<reference evidence="5" key="1">
    <citation type="submission" date="2007-06" db="EMBL/GenBank/DDBJ databases">
        <title>Complete sequence of Methanococcus vannielii SB.</title>
        <authorList>
            <consortium name="US DOE Joint Genome Institute"/>
            <person name="Copeland A."/>
            <person name="Lucas S."/>
            <person name="Lapidus A."/>
            <person name="Barry K."/>
            <person name="Glavina del Rio T."/>
            <person name="Dalin E."/>
            <person name="Tice H."/>
            <person name="Pitluck S."/>
            <person name="Chain P."/>
            <person name="Malfatti S."/>
            <person name="Shin M."/>
            <person name="Vergez L."/>
            <person name="Schmutz J."/>
            <person name="Larimer F."/>
            <person name="Land M."/>
            <person name="Hauser L."/>
            <person name="Kyrpides N."/>
            <person name="Anderson I."/>
            <person name="Sieprawska-Lupa M."/>
            <person name="Whitman W.B."/>
            <person name="Richardson P."/>
        </authorList>
    </citation>
    <scope>NUCLEOTIDE SEQUENCE [LARGE SCALE GENOMIC DNA]</scope>
    <source>
        <strain evidence="5">SB</strain>
    </source>
</reference>
<dbReference type="GO" id="GO:0005507">
    <property type="term" value="F:copper ion binding"/>
    <property type="evidence" value="ECO:0007669"/>
    <property type="project" value="InterPro"/>
</dbReference>
<keyword evidence="2" id="KW-0186">Copper</keyword>
<keyword evidence="6" id="KW-1185">Reference proteome</keyword>
<dbReference type="PANTHER" id="PTHR36507:SF1">
    <property type="entry name" value="BLL1555 PROTEIN"/>
    <property type="match status" value="1"/>
</dbReference>
<dbReference type="KEGG" id="mvn:Mevan_0323"/>
<dbReference type="InterPro" id="IPR052721">
    <property type="entry name" value="ET_Amicyanin"/>
</dbReference>
<dbReference type="Gene3D" id="2.60.40.420">
    <property type="entry name" value="Cupredoxins - blue copper proteins"/>
    <property type="match status" value="1"/>
</dbReference>
<dbReference type="Proteomes" id="UP000001107">
    <property type="component" value="Chromosome"/>
</dbReference>
<dbReference type="GO" id="GO:0009055">
    <property type="term" value="F:electron transfer activity"/>
    <property type="evidence" value="ECO:0007669"/>
    <property type="project" value="InterPro"/>
</dbReference>
<evidence type="ECO:0000313" key="6">
    <source>
        <dbReference type="Proteomes" id="UP000001107"/>
    </source>
</evidence>
<gene>
    <name evidence="5" type="ordered locus">Mevan_0323</name>
</gene>
<dbReference type="InterPro" id="IPR000923">
    <property type="entry name" value="BlueCu_1"/>
</dbReference>
<name>A6UP10_METVS</name>
<dbReference type="EMBL" id="CP000742">
    <property type="protein sequence ID" value="ABR54232.1"/>
    <property type="molecule type" value="Genomic_DNA"/>
</dbReference>